<proteinExistence type="predicted"/>
<evidence type="ECO:0000259" key="1">
    <source>
        <dbReference type="SMART" id="SM00829"/>
    </source>
</evidence>
<dbReference type="Gene3D" id="3.40.50.720">
    <property type="entry name" value="NAD(P)-binding Rossmann-like Domain"/>
    <property type="match status" value="1"/>
</dbReference>
<dbReference type="PANTHER" id="PTHR45033">
    <property type="match status" value="1"/>
</dbReference>
<dbReference type="SUPFAM" id="SSF50129">
    <property type="entry name" value="GroES-like"/>
    <property type="match status" value="1"/>
</dbReference>
<comment type="caution">
    <text evidence="2">The sequence shown here is derived from an EMBL/GenBank/DDBJ whole genome shotgun (WGS) entry which is preliminary data.</text>
</comment>
<dbReference type="InterPro" id="IPR036291">
    <property type="entry name" value="NAD(P)-bd_dom_sf"/>
</dbReference>
<dbReference type="Gene3D" id="3.90.180.10">
    <property type="entry name" value="Medium-chain alcohol dehydrogenases, catalytic domain"/>
    <property type="match status" value="1"/>
</dbReference>
<accession>A0A2U1JVL8</accession>
<dbReference type="SUPFAM" id="SSF51735">
    <property type="entry name" value="NAD(P)-binding Rossmann-fold domains"/>
    <property type="match status" value="1"/>
</dbReference>
<dbReference type="RefSeq" id="WP_116555473.1">
    <property type="nucleotide sequence ID" value="NZ_QCZG01000032.1"/>
</dbReference>
<protein>
    <submittedName>
        <fullName evidence="2">Alcohol dehydrogenase</fullName>
    </submittedName>
</protein>
<sequence>MKAVVHKGKQGLDGVQVIEMEEGSPSSNEVKVRLKAAGLNHRDLFVPFRHGENEPAVVLGSDGAGVIEEIGENVKNVAVGDEVIIIPSLGWKEKSDAPPKGFEILGLPDHGTFAETIVIPAENAVKKPENLSWEEAGVLPLAALTGYRALFTRGNLQEGQHLLLPGIGSGVATYILQMAKAAGAKVTVTSRSEKKRKLALELGADAAIDSDGDWSKQMNGEKADIVIDSVGAATFTKSLAQLRLGGTIVVFGASAGDEITLDLRKFFYGQYNFLGTTMGSNEEFYEMLTFFKKHNIKPIVDKVFPLNEALDALRYLEEAEQFGKVALRIGQ</sequence>
<dbReference type="OrthoDB" id="9787435at2"/>
<reference evidence="2 3" key="1">
    <citation type="submission" date="2018-04" db="EMBL/GenBank/DDBJ databases">
        <title>Camelliibacillus theae gen. nov., sp. nov., isolated from Pu'er tea.</title>
        <authorList>
            <person name="Niu L."/>
        </authorList>
    </citation>
    <scope>NUCLEOTIDE SEQUENCE [LARGE SCALE GENOMIC DNA]</scope>
    <source>
        <strain evidence="2 3">T8</strain>
    </source>
</reference>
<dbReference type="InterPro" id="IPR020843">
    <property type="entry name" value="ER"/>
</dbReference>
<organism evidence="2 3">
    <name type="scientific">Pueribacillus theae</name>
    <dbReference type="NCBI Taxonomy" id="2171751"/>
    <lineage>
        <taxon>Bacteria</taxon>
        <taxon>Bacillati</taxon>
        <taxon>Bacillota</taxon>
        <taxon>Bacilli</taxon>
        <taxon>Bacillales</taxon>
        <taxon>Bacillaceae</taxon>
        <taxon>Pueribacillus</taxon>
    </lineage>
</organism>
<name>A0A2U1JVL8_9BACI</name>
<dbReference type="Pfam" id="PF08240">
    <property type="entry name" value="ADH_N"/>
    <property type="match status" value="1"/>
</dbReference>
<dbReference type="GO" id="GO:0016491">
    <property type="term" value="F:oxidoreductase activity"/>
    <property type="evidence" value="ECO:0007669"/>
    <property type="project" value="InterPro"/>
</dbReference>
<gene>
    <name evidence="2" type="ORF">DCC39_13740</name>
</gene>
<dbReference type="InterPro" id="IPR052711">
    <property type="entry name" value="Zinc_ADH-like"/>
</dbReference>
<dbReference type="Proteomes" id="UP000245998">
    <property type="component" value="Unassembled WGS sequence"/>
</dbReference>
<keyword evidence="3" id="KW-1185">Reference proteome</keyword>
<dbReference type="SMART" id="SM00829">
    <property type="entry name" value="PKS_ER"/>
    <property type="match status" value="1"/>
</dbReference>
<dbReference type="InterPro" id="IPR013154">
    <property type="entry name" value="ADH-like_N"/>
</dbReference>
<dbReference type="PANTHER" id="PTHR45033:SF3">
    <property type="entry name" value="DEHYDROGENASE, PUTATIVE (AFU_ORTHOLOGUE AFUA_2G13270)-RELATED"/>
    <property type="match status" value="1"/>
</dbReference>
<feature type="domain" description="Enoyl reductase (ER)" evidence="1">
    <location>
        <begin position="11"/>
        <end position="327"/>
    </location>
</feature>
<evidence type="ECO:0000313" key="3">
    <source>
        <dbReference type="Proteomes" id="UP000245998"/>
    </source>
</evidence>
<dbReference type="Pfam" id="PF00107">
    <property type="entry name" value="ADH_zinc_N"/>
    <property type="match status" value="1"/>
</dbReference>
<evidence type="ECO:0000313" key="2">
    <source>
        <dbReference type="EMBL" id="PWA09025.1"/>
    </source>
</evidence>
<dbReference type="AlphaFoldDB" id="A0A2U1JVL8"/>
<dbReference type="InterPro" id="IPR011032">
    <property type="entry name" value="GroES-like_sf"/>
</dbReference>
<dbReference type="EMBL" id="QCZG01000032">
    <property type="protein sequence ID" value="PWA09025.1"/>
    <property type="molecule type" value="Genomic_DNA"/>
</dbReference>
<dbReference type="InterPro" id="IPR013149">
    <property type="entry name" value="ADH-like_C"/>
</dbReference>